<dbReference type="EMBL" id="UINC01142122">
    <property type="protein sequence ID" value="SVD30268.1"/>
    <property type="molecule type" value="Genomic_DNA"/>
</dbReference>
<feature type="non-terminal residue" evidence="1">
    <location>
        <position position="84"/>
    </location>
</feature>
<reference evidence="1" key="1">
    <citation type="submission" date="2018-05" db="EMBL/GenBank/DDBJ databases">
        <authorList>
            <person name="Lanie J.A."/>
            <person name="Ng W.-L."/>
            <person name="Kazmierczak K.M."/>
            <person name="Andrzejewski T.M."/>
            <person name="Davidsen T.M."/>
            <person name="Wayne K.J."/>
            <person name="Tettelin H."/>
            <person name="Glass J.I."/>
            <person name="Rusch D."/>
            <person name="Podicherti R."/>
            <person name="Tsui H.-C.T."/>
            <person name="Winkler M.E."/>
        </authorList>
    </citation>
    <scope>NUCLEOTIDE SEQUENCE</scope>
</reference>
<protein>
    <submittedName>
        <fullName evidence="1">Uncharacterized protein</fullName>
    </submittedName>
</protein>
<gene>
    <name evidence="1" type="ORF">METZ01_LOCUS383122</name>
</gene>
<proteinExistence type="predicted"/>
<dbReference type="AlphaFoldDB" id="A0A382U9A4"/>
<evidence type="ECO:0000313" key="1">
    <source>
        <dbReference type="EMBL" id="SVD30268.1"/>
    </source>
</evidence>
<accession>A0A382U9A4</accession>
<sequence length="84" mass="9312">MIALYRFWPEIREDAQNSVRVLPTAIPETATGLALEIQEFTVTLGSYDLAITIPEFKTIEETASAALAIIDAAIQKRLYQNDGI</sequence>
<organism evidence="1">
    <name type="scientific">marine metagenome</name>
    <dbReference type="NCBI Taxonomy" id="408172"/>
    <lineage>
        <taxon>unclassified sequences</taxon>
        <taxon>metagenomes</taxon>
        <taxon>ecological metagenomes</taxon>
    </lineage>
</organism>
<name>A0A382U9A4_9ZZZZ</name>